<protein>
    <submittedName>
        <fullName evidence="1">Uncharacterized protein</fullName>
    </submittedName>
</protein>
<proteinExistence type="predicted"/>
<accession>A0A6J4KYR8</accession>
<name>A0A6J4KYR8_9BACT</name>
<evidence type="ECO:0000313" key="1">
    <source>
        <dbReference type="EMBL" id="CAA9316981.1"/>
    </source>
</evidence>
<organism evidence="1">
    <name type="scientific">uncultured Gemmatimonadaceae bacterium</name>
    <dbReference type="NCBI Taxonomy" id="246130"/>
    <lineage>
        <taxon>Bacteria</taxon>
        <taxon>Pseudomonadati</taxon>
        <taxon>Gemmatimonadota</taxon>
        <taxon>Gemmatimonadia</taxon>
        <taxon>Gemmatimonadales</taxon>
        <taxon>Gemmatimonadaceae</taxon>
        <taxon>environmental samples</taxon>
    </lineage>
</organism>
<reference evidence="1" key="1">
    <citation type="submission" date="2020-02" db="EMBL/GenBank/DDBJ databases">
        <authorList>
            <person name="Meier V. D."/>
        </authorList>
    </citation>
    <scope>NUCLEOTIDE SEQUENCE</scope>
    <source>
        <strain evidence="1">AVDCRST_MAG40</strain>
    </source>
</reference>
<feature type="non-terminal residue" evidence="1">
    <location>
        <position position="1"/>
    </location>
</feature>
<dbReference type="AlphaFoldDB" id="A0A6J4KYR8"/>
<dbReference type="EMBL" id="CADCTX010000394">
    <property type="protein sequence ID" value="CAA9316981.1"/>
    <property type="molecule type" value="Genomic_DNA"/>
</dbReference>
<sequence length="22" mass="2653">NPPFVVLLWLSTVLDWWVAKRL</sequence>
<gene>
    <name evidence="1" type="ORF">AVDCRST_MAG40-1278</name>
</gene>